<evidence type="ECO:0000256" key="9">
    <source>
        <dbReference type="ARBA" id="ARBA00022801"/>
    </source>
</evidence>
<keyword evidence="10" id="KW-0720">Serine protease</keyword>
<dbReference type="PANTHER" id="PTHR11731">
    <property type="entry name" value="PROTEASE FAMILY S9B,C DIPEPTIDYL-PEPTIDASE IV-RELATED"/>
    <property type="match status" value="1"/>
</dbReference>
<dbReference type="GO" id="GO:0004252">
    <property type="term" value="F:serine-type endopeptidase activity"/>
    <property type="evidence" value="ECO:0007669"/>
    <property type="project" value="InterPro"/>
</dbReference>
<dbReference type="SUPFAM" id="SSF53474">
    <property type="entry name" value="alpha/beta-Hydrolases"/>
    <property type="match status" value="1"/>
</dbReference>
<comment type="function">
    <text evidence="14">Extracellular dipeptidyl-peptidase which removes N-terminal dipeptides sequentially from polypeptides having unsubstituted N-termini provided that the penultimate residue is proline. Contributes to pathogenicity.</text>
</comment>
<feature type="signal peptide" evidence="15">
    <location>
        <begin position="1"/>
        <end position="15"/>
    </location>
</feature>
<keyword evidence="7" id="KW-0645">Protease</keyword>
<dbReference type="FunFam" id="2.140.10.30:FF:000003">
    <property type="entry name" value="Probable dipeptidyl peptidase 4"/>
    <property type="match status" value="1"/>
</dbReference>
<dbReference type="InterPro" id="IPR050278">
    <property type="entry name" value="Serine_Prot_S9B/DPPIV"/>
</dbReference>
<keyword evidence="8 15" id="KW-0732">Signal</keyword>
<dbReference type="InterPro" id="IPR029058">
    <property type="entry name" value="AB_hydrolase_fold"/>
</dbReference>
<dbReference type="VEuPathDB" id="FungiDB:CIMG_04442"/>
<dbReference type="PANTHER" id="PTHR11731:SF162">
    <property type="entry name" value="DIPEPTIDYL PEPTIDASE 4-RELATED"/>
    <property type="match status" value="1"/>
</dbReference>
<dbReference type="EC" id="3.4.14.5" evidence="4"/>
<keyword evidence="11" id="KW-0843">Virulence</keyword>
<evidence type="ECO:0000256" key="15">
    <source>
        <dbReference type="SAM" id="SignalP"/>
    </source>
</evidence>
<comment type="subcellular location">
    <subcellularLocation>
        <location evidence="2">Secreted</location>
    </subcellularLocation>
</comment>
<keyword evidence="12" id="KW-0325">Glycoprotein</keyword>
<dbReference type="OMA" id="YTSTEHH"/>
<keyword evidence="5" id="KW-0031">Aminopeptidase</keyword>
<dbReference type="MEROPS" id="S09.008"/>
<evidence type="ECO:0000256" key="1">
    <source>
        <dbReference type="ARBA" id="ARBA00001257"/>
    </source>
</evidence>
<organism evidence="18 19">
    <name type="scientific">Coccidioides immitis (strain RS)</name>
    <name type="common">Valley fever fungus</name>
    <dbReference type="NCBI Taxonomy" id="246410"/>
    <lineage>
        <taxon>Eukaryota</taxon>
        <taxon>Fungi</taxon>
        <taxon>Dikarya</taxon>
        <taxon>Ascomycota</taxon>
        <taxon>Pezizomycotina</taxon>
        <taxon>Eurotiomycetes</taxon>
        <taxon>Eurotiomycetidae</taxon>
        <taxon>Onygenales</taxon>
        <taxon>Onygenaceae</taxon>
        <taxon>Coccidioides</taxon>
    </lineage>
</organism>
<evidence type="ECO:0000256" key="2">
    <source>
        <dbReference type="ARBA" id="ARBA00004613"/>
    </source>
</evidence>
<keyword evidence="19" id="KW-1185">Reference proteome</keyword>
<evidence type="ECO:0000256" key="8">
    <source>
        <dbReference type="ARBA" id="ARBA00022729"/>
    </source>
</evidence>
<evidence type="ECO:0000259" key="17">
    <source>
        <dbReference type="Pfam" id="PF00930"/>
    </source>
</evidence>
<keyword evidence="9" id="KW-0378">Hydrolase</keyword>
<dbReference type="GeneID" id="4564362"/>
<evidence type="ECO:0000313" key="19">
    <source>
        <dbReference type="Proteomes" id="UP000001261"/>
    </source>
</evidence>
<dbReference type="InterPro" id="IPR002471">
    <property type="entry name" value="Pept_S9_AS"/>
</dbReference>
<reference evidence="19" key="1">
    <citation type="journal article" date="2009" name="Genome Res.">
        <title>Comparative genomic analyses of the human fungal pathogens Coccidioides and their relatives.</title>
        <authorList>
            <person name="Sharpton T.J."/>
            <person name="Stajich J.E."/>
            <person name="Rounsley S.D."/>
            <person name="Gardner M.J."/>
            <person name="Wortman J.R."/>
            <person name="Jordar V.S."/>
            <person name="Maiti R."/>
            <person name="Kodira C.D."/>
            <person name="Neafsey D.E."/>
            <person name="Zeng Q."/>
            <person name="Hung C.-Y."/>
            <person name="McMahan C."/>
            <person name="Muszewska A."/>
            <person name="Grynberg M."/>
            <person name="Mandel M.A."/>
            <person name="Kellner E.M."/>
            <person name="Barker B.M."/>
            <person name="Galgiani J.N."/>
            <person name="Orbach M.J."/>
            <person name="Kirkland T.N."/>
            <person name="Cole G.T."/>
            <person name="Henn M.R."/>
            <person name="Birren B.W."/>
            <person name="Taylor J.W."/>
        </authorList>
    </citation>
    <scope>NUCLEOTIDE SEQUENCE [LARGE SCALE GENOMIC DNA]</scope>
    <source>
        <strain evidence="19">RS</strain>
    </source>
</reference>
<proteinExistence type="inferred from homology"/>
<evidence type="ECO:0000256" key="7">
    <source>
        <dbReference type="ARBA" id="ARBA00022670"/>
    </source>
</evidence>
<evidence type="ECO:0000256" key="11">
    <source>
        <dbReference type="ARBA" id="ARBA00023026"/>
    </source>
</evidence>
<evidence type="ECO:0000256" key="12">
    <source>
        <dbReference type="ARBA" id="ARBA00023180"/>
    </source>
</evidence>
<reference evidence="19" key="2">
    <citation type="journal article" date="2010" name="Genome Res.">
        <title>Population genomic sequencing of Coccidioides fungi reveals recent hybridization and transposon control.</title>
        <authorList>
            <person name="Neafsey D.E."/>
            <person name="Barker B.M."/>
            <person name="Sharpton T.J."/>
            <person name="Stajich J.E."/>
            <person name="Park D.J."/>
            <person name="Whiston E."/>
            <person name="Hung C.-Y."/>
            <person name="McMahan C."/>
            <person name="White J."/>
            <person name="Sykes S."/>
            <person name="Heiman D."/>
            <person name="Young S."/>
            <person name="Zeng Q."/>
            <person name="Abouelleil A."/>
            <person name="Aftuck L."/>
            <person name="Bessette D."/>
            <person name="Brown A."/>
            <person name="FitzGerald M."/>
            <person name="Lui A."/>
            <person name="Macdonald J.P."/>
            <person name="Priest M."/>
            <person name="Orbach M.J."/>
            <person name="Galgiani J.N."/>
            <person name="Kirkland T.N."/>
            <person name="Cole G.T."/>
            <person name="Birren B.W."/>
            <person name="Henn M.R."/>
            <person name="Taylor J.W."/>
            <person name="Rounsley S.D."/>
        </authorList>
    </citation>
    <scope>GENOME REANNOTATION</scope>
    <source>
        <strain evidence="19">RS</strain>
    </source>
</reference>
<dbReference type="GO" id="GO:0008239">
    <property type="term" value="F:dipeptidyl-peptidase activity"/>
    <property type="evidence" value="ECO:0007669"/>
    <property type="project" value="UniProtKB-EC"/>
</dbReference>
<evidence type="ECO:0000256" key="3">
    <source>
        <dbReference type="ARBA" id="ARBA00006150"/>
    </source>
</evidence>
<evidence type="ECO:0000256" key="5">
    <source>
        <dbReference type="ARBA" id="ARBA00022438"/>
    </source>
</evidence>
<dbReference type="FunFam" id="3.40.50.1820:FF:000003">
    <property type="entry name" value="Dipeptidyl peptidase 4"/>
    <property type="match status" value="1"/>
</dbReference>
<dbReference type="EMBL" id="GG704914">
    <property type="protein sequence ID" value="EAS33418.1"/>
    <property type="molecule type" value="Genomic_DNA"/>
</dbReference>
<feature type="chain" id="PRO_5012362056" description="dipeptidyl-peptidase IV" evidence="15">
    <location>
        <begin position="16"/>
        <end position="777"/>
    </location>
</feature>
<comment type="catalytic activity">
    <reaction evidence="1">
        <text>Release of an N-terminal dipeptide, Xaa-Yaa-|-Zaa-, from a polypeptide, preferentially when Yaa is Pro, provided Zaa is neither Pro nor hydroxyproline.</text>
        <dbReference type="EC" id="3.4.14.5"/>
    </reaction>
</comment>
<evidence type="ECO:0000256" key="13">
    <source>
        <dbReference type="ARBA" id="ARBA00030567"/>
    </source>
</evidence>
<evidence type="ECO:0000313" key="18">
    <source>
        <dbReference type="EMBL" id="EAS33418.1"/>
    </source>
</evidence>
<evidence type="ECO:0000259" key="16">
    <source>
        <dbReference type="Pfam" id="PF00326"/>
    </source>
</evidence>
<feature type="domain" description="Peptidase S9 prolyl oligopeptidase catalytic" evidence="16">
    <location>
        <begin position="546"/>
        <end position="736"/>
    </location>
</feature>
<dbReference type="InterPro" id="IPR001375">
    <property type="entry name" value="Peptidase_S9_cat"/>
</dbReference>
<dbReference type="OrthoDB" id="16520at2759"/>
<keyword evidence="6" id="KW-0964">Secreted</keyword>
<evidence type="ECO:0000256" key="14">
    <source>
        <dbReference type="ARBA" id="ARBA00037607"/>
    </source>
</evidence>
<evidence type="ECO:0000256" key="4">
    <source>
        <dbReference type="ARBA" id="ARBA00012062"/>
    </source>
</evidence>
<gene>
    <name evidence="18" type="ORF">CIMG_04442</name>
</gene>
<dbReference type="RefSeq" id="XP_001245001.1">
    <property type="nucleotide sequence ID" value="XM_001245000.2"/>
</dbReference>
<dbReference type="GO" id="GO:0006508">
    <property type="term" value="P:proteolysis"/>
    <property type="evidence" value="ECO:0007669"/>
    <property type="project" value="UniProtKB-KW"/>
</dbReference>
<dbReference type="AlphaFoldDB" id="A0A0E1RX57"/>
<dbReference type="GO" id="GO:0005576">
    <property type="term" value="C:extracellular region"/>
    <property type="evidence" value="ECO:0007669"/>
    <property type="project" value="UniProtKB-SubCell"/>
</dbReference>
<dbReference type="Gene3D" id="3.40.50.1820">
    <property type="entry name" value="alpha/beta hydrolase"/>
    <property type="match status" value="1"/>
</dbReference>
<name>A0A0E1RX57_COCIM</name>
<dbReference type="Proteomes" id="UP000001261">
    <property type="component" value="Unassembled WGS sequence"/>
</dbReference>
<protein>
    <recommendedName>
        <fullName evidence="4">dipeptidyl-peptidase IV</fullName>
        <ecNumber evidence="4">3.4.14.5</ecNumber>
    </recommendedName>
    <alternativeName>
        <fullName evidence="13">Dipeptidyl peptidase IV</fullName>
    </alternativeName>
</protein>
<dbReference type="SUPFAM" id="SSF82171">
    <property type="entry name" value="DPP6 N-terminal domain-like"/>
    <property type="match status" value="1"/>
</dbReference>
<dbReference type="Gene3D" id="2.140.10.30">
    <property type="entry name" value="Dipeptidylpeptidase IV, N-terminal domain"/>
    <property type="match status" value="1"/>
</dbReference>
<dbReference type="GO" id="GO:0005886">
    <property type="term" value="C:plasma membrane"/>
    <property type="evidence" value="ECO:0007669"/>
    <property type="project" value="TreeGrafter"/>
</dbReference>
<comment type="similarity">
    <text evidence="3">Belongs to the peptidase S9B family.</text>
</comment>
<dbReference type="InterPro" id="IPR002469">
    <property type="entry name" value="Peptidase_S9B_N"/>
</dbReference>
<dbReference type="KEGG" id="cim:CIMG_04442"/>
<sequence>MKIASLLLLAGLCLAVDPPRKPFPPRGGGSKLLTYNETVTRRVISPTTTFVDWIPGEEDGQYVFQENDGTLIIQNIATNRSETLVGADKVPENSYSYYIKPDLSAVLWATNYKKQYRHSFFADYHILDLESGSLTPLDNDQNGDIQYAAWSPKGNVIAYVRNNNLYLWKNGEVTQITEDGGPNTFNGVPDWVYEEEIFGTPFALWFSPDGEYVAYMRTDETGVPTYTIPYYMDNQKFAPPYPRELELRYPKVSQTNPTVQFRLLNVESEEQKNVTLDAFEADDLIIGEVKWLTDGHEKVALRAFNRVQDREKIILVDSESGAGSIIQERDGTDGWLENNQAIRYIGKIKGGRFNSRANYYVDISDMDGWSHLYLFPVGEGEPIQLTRGRWEVTALNHVDTERQLIYFVATKRHSTQRHLYSVSYRDMKIKALVNDREAGHYTANFSARGGYYVLHYQGPDVPYQELFATRTGKAIRTINSNADVVNKLKEYKLPRIDYLDIRLPSGETLNVMQRLPANFSPSKKYPVLFTPYGGPNSQQVHVGFQSFGWTAYIASDPELEYITWTVDNRGTGFKGRKFRSTVAKRLGALEAEDQVYAAKVLSKFPYVDKERIGIWGTSYGGYLTAKTLETDSGRFSFGISSAPVSDWRFYDSMYTERYMKTYEMNEAGYNASAVRKTEGFKNVRGSFLLQHGTGDDNVHFQHSAALSDLLMGAGVSPNKMAGTWFTDSDHGIRYNGGHAFQYKELTMKLYEEKNRKFDEEKHQWSKKDLEFAASIGI</sequence>
<evidence type="ECO:0000256" key="6">
    <source>
        <dbReference type="ARBA" id="ARBA00022525"/>
    </source>
</evidence>
<dbReference type="STRING" id="246410.A0A0E1RX57"/>
<accession>A0A0E1RX57</accession>
<feature type="domain" description="Dipeptidylpeptidase IV N-terminal" evidence="17">
    <location>
        <begin position="101"/>
        <end position="463"/>
    </location>
</feature>
<dbReference type="GO" id="GO:0004177">
    <property type="term" value="F:aminopeptidase activity"/>
    <property type="evidence" value="ECO:0007669"/>
    <property type="project" value="UniProtKB-KW"/>
</dbReference>
<dbReference type="InParanoid" id="A0A0E1RX57"/>
<dbReference type="Pfam" id="PF00326">
    <property type="entry name" value="Peptidase_S9"/>
    <property type="match status" value="1"/>
</dbReference>
<evidence type="ECO:0000256" key="10">
    <source>
        <dbReference type="ARBA" id="ARBA00022825"/>
    </source>
</evidence>
<dbReference type="PROSITE" id="PS00708">
    <property type="entry name" value="PRO_ENDOPEP_SER"/>
    <property type="match status" value="1"/>
</dbReference>
<dbReference type="Pfam" id="PF00930">
    <property type="entry name" value="DPPIV_N"/>
    <property type="match status" value="1"/>
</dbReference>